<proteinExistence type="predicted"/>
<evidence type="ECO:0000313" key="1">
    <source>
        <dbReference type="EMBL" id="KAF2322328.1"/>
    </source>
</evidence>
<gene>
    <name evidence="1" type="ORF">GH714_012118</name>
</gene>
<sequence length="86" mass="9640">MFASDAKLLRSFWGGALDTIAHVINLNPIIALEADVLDWVWYEDQTIEYFDKAKKSKSKTDGLIDLDPTPTVNMPNAVEVDVQNDT</sequence>
<organism evidence="1 2">
    <name type="scientific">Hevea brasiliensis</name>
    <name type="common">Para rubber tree</name>
    <name type="synonym">Siphonia brasiliensis</name>
    <dbReference type="NCBI Taxonomy" id="3981"/>
    <lineage>
        <taxon>Eukaryota</taxon>
        <taxon>Viridiplantae</taxon>
        <taxon>Streptophyta</taxon>
        <taxon>Embryophyta</taxon>
        <taxon>Tracheophyta</taxon>
        <taxon>Spermatophyta</taxon>
        <taxon>Magnoliopsida</taxon>
        <taxon>eudicotyledons</taxon>
        <taxon>Gunneridae</taxon>
        <taxon>Pentapetalae</taxon>
        <taxon>rosids</taxon>
        <taxon>fabids</taxon>
        <taxon>Malpighiales</taxon>
        <taxon>Euphorbiaceae</taxon>
        <taxon>Crotonoideae</taxon>
        <taxon>Micrandreae</taxon>
        <taxon>Hevea</taxon>
    </lineage>
</organism>
<name>A0A6A6NCS1_HEVBR</name>
<protein>
    <submittedName>
        <fullName evidence="1">Uncharacterized protein</fullName>
    </submittedName>
</protein>
<evidence type="ECO:0000313" key="2">
    <source>
        <dbReference type="Proteomes" id="UP000467840"/>
    </source>
</evidence>
<accession>A0A6A6NCS1</accession>
<reference evidence="1 2" key="1">
    <citation type="journal article" date="2020" name="Mol. Plant">
        <title>The Chromosome-Based Rubber Tree Genome Provides New Insights into Spurge Genome Evolution and Rubber Biosynthesis.</title>
        <authorList>
            <person name="Liu J."/>
            <person name="Shi C."/>
            <person name="Shi C.C."/>
            <person name="Li W."/>
            <person name="Zhang Q.J."/>
            <person name="Zhang Y."/>
            <person name="Li K."/>
            <person name="Lu H.F."/>
            <person name="Shi C."/>
            <person name="Zhu S.T."/>
            <person name="Xiao Z.Y."/>
            <person name="Nan H."/>
            <person name="Yue Y."/>
            <person name="Zhu X.G."/>
            <person name="Wu Y."/>
            <person name="Hong X.N."/>
            <person name="Fan G.Y."/>
            <person name="Tong Y."/>
            <person name="Zhang D."/>
            <person name="Mao C.L."/>
            <person name="Liu Y.L."/>
            <person name="Hao S.J."/>
            <person name="Liu W.Q."/>
            <person name="Lv M.Q."/>
            <person name="Zhang H.B."/>
            <person name="Liu Y."/>
            <person name="Hu-Tang G.R."/>
            <person name="Wang J.P."/>
            <person name="Wang J.H."/>
            <person name="Sun Y.H."/>
            <person name="Ni S.B."/>
            <person name="Chen W.B."/>
            <person name="Zhang X.C."/>
            <person name="Jiao Y.N."/>
            <person name="Eichler E.E."/>
            <person name="Li G.H."/>
            <person name="Liu X."/>
            <person name="Gao L.Z."/>
        </authorList>
    </citation>
    <scope>NUCLEOTIDE SEQUENCE [LARGE SCALE GENOMIC DNA]</scope>
    <source>
        <strain evidence="2">cv. GT1</strain>
        <tissue evidence="1">Leaf</tissue>
    </source>
</reference>
<dbReference type="AlphaFoldDB" id="A0A6A6NCS1"/>
<dbReference type="Proteomes" id="UP000467840">
    <property type="component" value="Chromosome 11"/>
</dbReference>
<keyword evidence="2" id="KW-1185">Reference proteome</keyword>
<dbReference type="EMBL" id="JAAGAX010000002">
    <property type="protein sequence ID" value="KAF2322328.1"/>
    <property type="molecule type" value="Genomic_DNA"/>
</dbReference>
<comment type="caution">
    <text evidence="1">The sequence shown here is derived from an EMBL/GenBank/DDBJ whole genome shotgun (WGS) entry which is preliminary data.</text>
</comment>